<sequence>MRFKTWAWGLSVAAAALLAACGGGGDSSTAQMRLLNASIGYAALDMSVDSTTVNSAVAYGAVGSYADVKTSATGTEIQSNSVGSTLASSTPTLAAGSHYAMIAYGSAGSLQTTLLQEDQEAPASGKSKLLVLNLAPDAGSMDVYVTGADETLDTASTVAAGIAAGSGSGYVSLNSGTFRVRLTAAGSKSDVRLDIPSITLPSAGVSTLVLTGSTGGVLVNGIQLIQQGATTNFPNTTARARLVAAVGGSALVSGSVGQTALMPTSVAPTIGDYTTLTAGAADLSVYVNGQLMSFAKPTLVAGNDYTLMVWGTAANPQLSVLTDDNRLPTSPTTTAKIRLVNGVASAATGLTLNVDYSALASNVVAGTASTAQTTPASTAALLTVTSPSSTTPVYSLSDLGITAGYVYTVFVMGDSTAMVGSLRRERTNN</sequence>
<protein>
    <recommendedName>
        <fullName evidence="2">DUF4397 domain-containing protein</fullName>
    </recommendedName>
</protein>
<proteinExistence type="predicted"/>
<keyword evidence="1" id="KW-0732">Signal</keyword>
<evidence type="ECO:0000256" key="1">
    <source>
        <dbReference type="SAM" id="SignalP"/>
    </source>
</evidence>
<feature type="chain" id="PRO_5013890143" description="DUF4397 domain-containing protein" evidence="1">
    <location>
        <begin position="20"/>
        <end position="429"/>
    </location>
</feature>
<organism evidence="3 4">
    <name type="scientific">Roseateles chitinivorans</name>
    <dbReference type="NCBI Taxonomy" id="2917965"/>
    <lineage>
        <taxon>Bacteria</taxon>
        <taxon>Pseudomonadati</taxon>
        <taxon>Pseudomonadota</taxon>
        <taxon>Betaproteobacteria</taxon>
        <taxon>Burkholderiales</taxon>
        <taxon>Sphaerotilaceae</taxon>
        <taxon>Roseateles</taxon>
    </lineage>
</organism>
<reference evidence="3 4" key="1">
    <citation type="submission" date="2017-11" db="EMBL/GenBank/DDBJ databases">
        <title>Draft genome sequence of Mitsuaria sp. HWN-4.</title>
        <authorList>
            <person name="Gundlapally S.R."/>
        </authorList>
    </citation>
    <scope>NUCLEOTIDE SEQUENCE [LARGE SCALE GENOMIC DNA]</scope>
    <source>
        <strain evidence="3 4">HWN-4</strain>
    </source>
</reference>
<evidence type="ECO:0000259" key="2">
    <source>
        <dbReference type="Pfam" id="PF14344"/>
    </source>
</evidence>
<evidence type="ECO:0000313" key="4">
    <source>
        <dbReference type="Proteomes" id="UP000231501"/>
    </source>
</evidence>
<dbReference type="InterPro" id="IPR025510">
    <property type="entry name" value="DUF4397"/>
</dbReference>
<evidence type="ECO:0000313" key="3">
    <source>
        <dbReference type="EMBL" id="PIM54251.1"/>
    </source>
</evidence>
<dbReference type="EMBL" id="PEOG01000011">
    <property type="protein sequence ID" value="PIM54251.1"/>
    <property type="molecule type" value="Genomic_DNA"/>
</dbReference>
<gene>
    <name evidence="3" type="ORF">CS062_04905</name>
</gene>
<feature type="domain" description="DUF4397" evidence="2">
    <location>
        <begin position="30"/>
        <end position="144"/>
    </location>
</feature>
<name>A0A2G9CCV3_9BURK</name>
<dbReference type="PROSITE" id="PS51257">
    <property type="entry name" value="PROKAR_LIPOPROTEIN"/>
    <property type="match status" value="1"/>
</dbReference>
<dbReference type="Proteomes" id="UP000231501">
    <property type="component" value="Unassembled WGS sequence"/>
</dbReference>
<dbReference type="RefSeq" id="WP_099860342.1">
    <property type="nucleotide sequence ID" value="NZ_PEOG01000011.1"/>
</dbReference>
<accession>A0A2G9CCV3</accession>
<feature type="domain" description="DUF4397" evidence="2">
    <location>
        <begin position="255"/>
        <end position="343"/>
    </location>
</feature>
<dbReference type="AlphaFoldDB" id="A0A2G9CCV3"/>
<keyword evidence="4" id="KW-1185">Reference proteome</keyword>
<dbReference type="Pfam" id="PF14344">
    <property type="entry name" value="DUF4397"/>
    <property type="match status" value="2"/>
</dbReference>
<comment type="caution">
    <text evidence="3">The sequence shown here is derived from an EMBL/GenBank/DDBJ whole genome shotgun (WGS) entry which is preliminary data.</text>
</comment>
<feature type="signal peptide" evidence="1">
    <location>
        <begin position="1"/>
        <end position="19"/>
    </location>
</feature>
<dbReference type="OrthoDB" id="9149069at2"/>